<protein>
    <submittedName>
        <fullName evidence="2">DUF3093 domain-containing protein</fullName>
    </submittedName>
</protein>
<evidence type="ECO:0000256" key="1">
    <source>
        <dbReference type="SAM" id="Phobius"/>
    </source>
</evidence>
<accession>A0A2G5PHF9</accession>
<sequence>MLFAEPGASLFWLLAGPAGGGVLAYMQVSSGVGFQWGLPVVFGGILTIFTTIVVLGARHHTTVELTPGILRQGAQRLPTAQIVGIFPELSDGDDGGPRQAWVNPVTARALRKAGLDPAEAKGATPVEPDADVHWRDAPSLGELTGVPRGRKGIGLRLADQRIVQAWGRNHHGLRAALVALLNDREEGPADD</sequence>
<reference evidence="2 3" key="1">
    <citation type="journal article" date="2017" name="Infect. Genet. Evol.">
        <title>The new phylogeny of the genus Mycobacterium: The old and the news.</title>
        <authorList>
            <person name="Tortoli E."/>
            <person name="Fedrizzi T."/>
            <person name="Meehan C.J."/>
            <person name="Trovato A."/>
            <person name="Grottola A."/>
            <person name="Giacobazzi E."/>
            <person name="Serpini G.F."/>
            <person name="Tagliazucchi S."/>
            <person name="Fabio A."/>
            <person name="Bettua C."/>
            <person name="Bertorelli R."/>
            <person name="Frascaro F."/>
            <person name="De Sanctis V."/>
            <person name="Pecorari M."/>
            <person name="Jousson O."/>
            <person name="Segata N."/>
            <person name="Cirillo D.M."/>
        </authorList>
    </citation>
    <scope>NUCLEOTIDE SEQUENCE [LARGE SCALE GENOMIC DNA]</scope>
    <source>
        <strain evidence="2 3">CIP1034565</strain>
    </source>
</reference>
<dbReference type="EMBL" id="PDCN02000001">
    <property type="protein sequence ID" value="PIB77739.1"/>
    <property type="molecule type" value="Genomic_DNA"/>
</dbReference>
<organism evidence="2 3">
    <name type="scientific">Mycolicibacterium brumae</name>
    <dbReference type="NCBI Taxonomy" id="85968"/>
    <lineage>
        <taxon>Bacteria</taxon>
        <taxon>Bacillati</taxon>
        <taxon>Actinomycetota</taxon>
        <taxon>Actinomycetes</taxon>
        <taxon>Mycobacteriales</taxon>
        <taxon>Mycobacteriaceae</taxon>
        <taxon>Mycolicibacterium</taxon>
    </lineage>
</organism>
<dbReference type="STRING" id="85968.GCA_900073015_01704"/>
<dbReference type="Proteomes" id="UP000230551">
    <property type="component" value="Unassembled WGS sequence"/>
</dbReference>
<dbReference type="AlphaFoldDB" id="A0A2G5PHF9"/>
<gene>
    <name evidence="2" type="ORF">CQY22_000715</name>
</gene>
<evidence type="ECO:0000313" key="3">
    <source>
        <dbReference type="Proteomes" id="UP000230551"/>
    </source>
</evidence>
<comment type="caution">
    <text evidence="2">The sequence shown here is derived from an EMBL/GenBank/DDBJ whole genome shotgun (WGS) entry which is preliminary data.</text>
</comment>
<feature type="transmembrane region" description="Helical" evidence="1">
    <location>
        <begin position="36"/>
        <end position="57"/>
    </location>
</feature>
<keyword evidence="3" id="KW-1185">Reference proteome</keyword>
<keyword evidence="1" id="KW-0472">Membrane</keyword>
<proteinExistence type="predicted"/>
<keyword evidence="1" id="KW-1133">Transmembrane helix</keyword>
<evidence type="ECO:0000313" key="2">
    <source>
        <dbReference type="EMBL" id="PIB77739.1"/>
    </source>
</evidence>
<keyword evidence="1" id="KW-0812">Transmembrane</keyword>
<name>A0A2G5PHF9_9MYCO</name>
<dbReference type="OrthoDB" id="4773470at2"/>